<evidence type="ECO:0008006" key="4">
    <source>
        <dbReference type="Google" id="ProtNLM"/>
    </source>
</evidence>
<evidence type="ECO:0000256" key="2">
    <source>
        <dbReference type="SAM" id="Phobius"/>
    </source>
</evidence>
<dbReference type="EMBL" id="CP158252">
    <property type="protein sequence ID" value="XDJ41126.1"/>
    <property type="molecule type" value="Genomic_DNA"/>
</dbReference>
<keyword evidence="2" id="KW-0812">Transmembrane</keyword>
<feature type="transmembrane region" description="Helical" evidence="2">
    <location>
        <begin position="57"/>
        <end position="81"/>
    </location>
</feature>
<feature type="region of interest" description="Disordered" evidence="1">
    <location>
        <begin position="151"/>
        <end position="196"/>
    </location>
</feature>
<keyword evidence="2" id="KW-0472">Membrane</keyword>
<evidence type="ECO:0000313" key="3">
    <source>
        <dbReference type="EMBL" id="XDJ41126.1"/>
    </source>
</evidence>
<evidence type="ECO:0000256" key="1">
    <source>
        <dbReference type="SAM" id="MobiDB-lite"/>
    </source>
</evidence>
<accession>A0AB39CGE0</accession>
<feature type="compositionally biased region" description="Basic and acidic residues" evidence="1">
    <location>
        <begin position="169"/>
        <end position="186"/>
    </location>
</feature>
<reference evidence="3" key="1">
    <citation type="submission" date="2024-05" db="EMBL/GenBank/DDBJ databases">
        <authorList>
            <person name="Luo Y.-C."/>
            <person name="Nicholds J."/>
            <person name="Mortimer T."/>
            <person name="Maboni G."/>
        </authorList>
    </citation>
    <scope>NUCLEOTIDE SEQUENCE</scope>
    <source>
        <strain evidence="3">153920</strain>
    </source>
</reference>
<keyword evidence="2" id="KW-1133">Transmembrane helix</keyword>
<protein>
    <recommendedName>
        <fullName evidence="4">Glycine zipper family protein</fullName>
    </recommendedName>
</protein>
<dbReference type="AlphaFoldDB" id="A0AB39CGE0"/>
<feature type="transmembrane region" description="Helical" evidence="2">
    <location>
        <begin position="87"/>
        <end position="108"/>
    </location>
</feature>
<dbReference type="RefSeq" id="WP_368643081.1">
    <property type="nucleotide sequence ID" value="NZ_CP158252.1"/>
</dbReference>
<name>A0AB39CGE0_9BURK</name>
<proteinExistence type="predicted"/>
<gene>
    <name evidence="3" type="ORF">ABRY99_09185</name>
</gene>
<organism evidence="3">
    <name type="scientific">Castellaniella ginsengisoli</name>
    <dbReference type="NCBI Taxonomy" id="546114"/>
    <lineage>
        <taxon>Bacteria</taxon>
        <taxon>Pseudomonadati</taxon>
        <taxon>Pseudomonadota</taxon>
        <taxon>Betaproteobacteria</taxon>
        <taxon>Burkholderiales</taxon>
        <taxon>Alcaligenaceae</taxon>
        <taxon>Castellaniella</taxon>
    </lineage>
</organism>
<sequence length="196" mass="20957">MRVIVAAKFDTFPAAEQAVERLHAHGFQGEDISTFYIDGQTLADSHGPAPGPRPREWGIVAAALGMGLACAAVGGFLGWHFTHIDMIAVAGAGTGAYIASLWGALWITGKRARTYERRHARPDAAPSVHGPGALLILPVAPEREQEACALLREAGGHSPGRAQGHWRNGKWEDLDLPEQHDPRDEPPSVPVAGTRD</sequence>